<organism evidence="1 2">
    <name type="scientific">Pontivivens nitratireducens</name>
    <dbReference type="NCBI Taxonomy" id="2758038"/>
    <lineage>
        <taxon>Bacteria</taxon>
        <taxon>Pseudomonadati</taxon>
        <taxon>Pseudomonadota</taxon>
        <taxon>Alphaproteobacteria</taxon>
        <taxon>Rhodobacterales</taxon>
        <taxon>Paracoccaceae</taxon>
        <taxon>Pontivivens</taxon>
    </lineage>
</organism>
<dbReference type="Gene3D" id="3.40.50.10540">
    <property type="entry name" value="Crotonobetainyl-coa:carnitine coa-transferase, domain 1"/>
    <property type="match status" value="1"/>
</dbReference>
<protein>
    <submittedName>
        <fullName evidence="1">CoA transferase</fullName>
    </submittedName>
</protein>
<dbReference type="KEGG" id="mon:G8E03_12820"/>
<dbReference type="InterPro" id="IPR003673">
    <property type="entry name" value="CoA-Trfase_fam_III"/>
</dbReference>
<evidence type="ECO:0000313" key="2">
    <source>
        <dbReference type="Proteomes" id="UP000500791"/>
    </source>
</evidence>
<reference evidence="1 2" key="1">
    <citation type="submission" date="2020-03" db="EMBL/GenBank/DDBJ databases">
        <title>Complete genome sequence of Monaibacterium sp. ALG8 with diverse plasmids.</title>
        <authorList>
            <person name="Sun C."/>
        </authorList>
    </citation>
    <scope>NUCLEOTIDE SEQUENCE [LARGE SCALE GENOMIC DNA]</scope>
    <source>
        <strain evidence="1 2">ALG8</strain>
    </source>
</reference>
<gene>
    <name evidence="1" type="ORF">G8E03_12820</name>
</gene>
<dbReference type="InterPro" id="IPR023606">
    <property type="entry name" value="CoA-Trfase_III_dom_1_sf"/>
</dbReference>
<dbReference type="Pfam" id="PF02515">
    <property type="entry name" value="CoA_transf_3"/>
    <property type="match status" value="1"/>
</dbReference>
<dbReference type="RefSeq" id="WP_166192571.1">
    <property type="nucleotide sequence ID" value="NZ_CP049811.1"/>
</dbReference>
<proteinExistence type="predicted"/>
<keyword evidence="1" id="KW-0808">Transferase</keyword>
<dbReference type="Proteomes" id="UP000500791">
    <property type="component" value="Chromosome"/>
</dbReference>
<name>A0A6G7VNX6_9RHOB</name>
<keyword evidence="2" id="KW-1185">Reference proteome</keyword>
<dbReference type="InterPro" id="IPR044855">
    <property type="entry name" value="CoA-Trfase_III_dom3_sf"/>
</dbReference>
<dbReference type="AlphaFoldDB" id="A0A6G7VNX6"/>
<evidence type="ECO:0000313" key="1">
    <source>
        <dbReference type="EMBL" id="QIK41558.1"/>
    </source>
</evidence>
<dbReference type="PANTHER" id="PTHR48228:SF5">
    <property type="entry name" value="ALPHA-METHYLACYL-COA RACEMASE"/>
    <property type="match status" value="1"/>
</dbReference>
<dbReference type="InterPro" id="IPR050509">
    <property type="entry name" value="CoA-transferase_III"/>
</dbReference>
<dbReference type="Gene3D" id="3.30.1540.10">
    <property type="entry name" value="formyl-coa transferase, domain 3"/>
    <property type="match status" value="1"/>
</dbReference>
<dbReference type="SUPFAM" id="SSF89796">
    <property type="entry name" value="CoA-transferase family III (CaiB/BaiF)"/>
    <property type="match status" value="1"/>
</dbReference>
<sequence>MSAAAQSRPFGGALEGLRVVDFTTLLPGPLATLILAEAGAHVTKIEAPAGDPLRANPPHVQGTPVSFALLNRGKTCLSLDLKSKDQQARAEQLILQADIVVEQFRPGVMARLGLDYAAMSARKPDLIYCSITGYGQDGPDAQLAGHDLNYLARAGILSLSGDDQGRPAMPPTQIADIGGGALPAVLNILAAVVQRERTGKGAHLDVAMAENVLGWTHGSFARALSGVPEPGPGEGRLFGGSPRYRIYETADGRFLSVAPLEEKFWKTFCATIGLDSERIAELGEGADLISEISEILGRKTCAEWVTLFQGKDVCVEPVRGMSEVLNDAHFGARAVFQQKLEAVADGTFSALPVPLVKGLRRC</sequence>
<accession>A0A6G7VNX6</accession>
<dbReference type="PANTHER" id="PTHR48228">
    <property type="entry name" value="SUCCINYL-COA--D-CITRAMALATE COA-TRANSFERASE"/>
    <property type="match status" value="1"/>
</dbReference>
<dbReference type="EMBL" id="CP049811">
    <property type="protein sequence ID" value="QIK41558.1"/>
    <property type="molecule type" value="Genomic_DNA"/>
</dbReference>
<dbReference type="GO" id="GO:0016740">
    <property type="term" value="F:transferase activity"/>
    <property type="evidence" value="ECO:0007669"/>
    <property type="project" value="UniProtKB-KW"/>
</dbReference>